<dbReference type="Gene3D" id="3.10.450.70">
    <property type="entry name" value="Disulphide bond isomerase, DsbC/G, N-terminal"/>
    <property type="match status" value="1"/>
</dbReference>
<feature type="chain" id="PRO_5020571758" evidence="1">
    <location>
        <begin position="24"/>
        <end position="383"/>
    </location>
</feature>
<name>A0A4U8Z7R3_METTU</name>
<dbReference type="InterPro" id="IPR036249">
    <property type="entry name" value="Thioredoxin-like_sf"/>
</dbReference>
<dbReference type="Proteomes" id="UP000294360">
    <property type="component" value="Plasmid 3"/>
</dbReference>
<evidence type="ECO:0000313" key="3">
    <source>
        <dbReference type="Proteomes" id="UP000294360"/>
    </source>
</evidence>
<dbReference type="GO" id="GO:0042597">
    <property type="term" value="C:periplasmic space"/>
    <property type="evidence" value="ECO:0007669"/>
    <property type="project" value="InterPro"/>
</dbReference>
<keyword evidence="2" id="KW-0614">Plasmid</keyword>
<keyword evidence="1" id="KW-0732">Signal</keyword>
<sequence>MRELLSLMLIGGALGIAASPALAGEAPHCSLDASAPVIKAANQPGAVGVETPAAQAPAVTAPAERGVAGGVLAAPEGADKIPILNHIIRTGAKLLDLGSTHGLKSVVARNGEQFMVLQIAPDGEAVVSGPQLDLSVSTLLTIAGSQVRELGEKHGLRGFYLQNGPEFQVLYATPDGQATIAGVMWDSSGKNLTREQVAPIAGALPTVVVGKDGAAGNAAEGQAVTKPALEAAEKTAFGTMGNEGAPRLWLFVDPLCSYSVRALQELKPLVDQGRVQLAIIPVSVLDYEDQNQSTPAALALLSKDPAAMAAAWEHREYRGAQAPEAAERLRNNMAASQDIGLRGTPTVVWRKADGTEGRVDGLPNDWSAVISSLGGDNHVAASR</sequence>
<dbReference type="PANTHER" id="PTHR35272">
    <property type="entry name" value="THIOL:DISULFIDE INTERCHANGE PROTEIN DSBC-RELATED"/>
    <property type="match status" value="1"/>
</dbReference>
<dbReference type="SUPFAM" id="SSF52833">
    <property type="entry name" value="Thioredoxin-like"/>
    <property type="match status" value="1"/>
</dbReference>
<gene>
    <name evidence="2" type="ORF">MTUNDRAET4_0181</name>
</gene>
<geneLocation type="plasmid" evidence="2 3">
    <name>3</name>
</geneLocation>
<dbReference type="InterPro" id="IPR051470">
    <property type="entry name" value="Thiol:disulfide_interchange"/>
</dbReference>
<organism evidence="2 3">
    <name type="scientific">Methylocella tundrae</name>
    <dbReference type="NCBI Taxonomy" id="227605"/>
    <lineage>
        <taxon>Bacteria</taxon>
        <taxon>Pseudomonadati</taxon>
        <taxon>Pseudomonadota</taxon>
        <taxon>Alphaproteobacteria</taxon>
        <taxon>Hyphomicrobiales</taxon>
        <taxon>Beijerinckiaceae</taxon>
        <taxon>Methylocella</taxon>
    </lineage>
</organism>
<dbReference type="RefSeq" id="WP_244606071.1">
    <property type="nucleotide sequence ID" value="NZ_CP139087.1"/>
</dbReference>
<dbReference type="AlphaFoldDB" id="A0A4U8Z7R3"/>
<proteinExistence type="predicted"/>
<evidence type="ECO:0000313" key="2">
    <source>
        <dbReference type="EMBL" id="VFU17663.1"/>
    </source>
</evidence>
<accession>A0A4U8Z7R3</accession>
<dbReference type="Gene3D" id="3.40.30.10">
    <property type="entry name" value="Glutaredoxin"/>
    <property type="match status" value="1"/>
</dbReference>
<protein>
    <submittedName>
        <fullName evidence="2">Thiol:disulfide interchange protein DsbG</fullName>
    </submittedName>
</protein>
<feature type="signal peptide" evidence="1">
    <location>
        <begin position="1"/>
        <end position="23"/>
    </location>
</feature>
<dbReference type="InterPro" id="IPR009094">
    <property type="entry name" value="DiS-bond_isomerase_DsbC/G_N_sf"/>
</dbReference>
<dbReference type="SUPFAM" id="SSF54423">
    <property type="entry name" value="DsbC/DsbG N-terminal domain-like"/>
    <property type="match status" value="1"/>
</dbReference>
<dbReference type="KEGG" id="mtun:MTUNDRAET4_0181.2"/>
<dbReference type="PANTHER" id="PTHR35272:SF4">
    <property type="entry name" value="THIOL:DISULFIDE INTERCHANGE PROTEIN DSBG"/>
    <property type="match status" value="1"/>
</dbReference>
<evidence type="ECO:0000256" key="1">
    <source>
        <dbReference type="SAM" id="SignalP"/>
    </source>
</evidence>
<dbReference type="EMBL" id="LR536452">
    <property type="protein sequence ID" value="VFU17663.1"/>
    <property type="molecule type" value="Genomic_DNA"/>
</dbReference>
<reference evidence="2 3" key="1">
    <citation type="submission" date="2019-03" db="EMBL/GenBank/DDBJ databases">
        <authorList>
            <person name="Kox A.R. M."/>
        </authorList>
    </citation>
    <scope>NUCLEOTIDE SEQUENCE [LARGE SCALE GENOMIC DNA]</scope>
    <source>
        <strain evidence="2">MTUNDRAET4 annotated genome</strain>
        <plasmid evidence="3">3</plasmid>
    </source>
</reference>